<name>A0A8S4N5N6_OWEFU</name>
<proteinExistence type="predicted"/>
<evidence type="ECO:0000313" key="3">
    <source>
        <dbReference type="Proteomes" id="UP000749559"/>
    </source>
</evidence>
<feature type="non-terminal residue" evidence="2">
    <location>
        <position position="246"/>
    </location>
</feature>
<keyword evidence="3" id="KW-1185">Reference proteome</keyword>
<dbReference type="InterPro" id="IPR046815">
    <property type="entry name" value="P2RX7_C"/>
</dbReference>
<evidence type="ECO:0000259" key="1">
    <source>
        <dbReference type="Pfam" id="PF20478"/>
    </source>
</evidence>
<dbReference type="AlphaFoldDB" id="A0A8S4N5N6"/>
<dbReference type="OrthoDB" id="6112409at2759"/>
<dbReference type="EMBL" id="CAIIXF020000001">
    <property type="protein sequence ID" value="CAH1775951.1"/>
    <property type="molecule type" value="Genomic_DNA"/>
</dbReference>
<feature type="domain" description="P2X purinoreceptor 7 intracellular" evidence="1">
    <location>
        <begin position="69"/>
        <end position="234"/>
    </location>
</feature>
<organism evidence="2 3">
    <name type="scientific">Owenia fusiformis</name>
    <name type="common">Polychaete worm</name>
    <dbReference type="NCBI Taxonomy" id="6347"/>
    <lineage>
        <taxon>Eukaryota</taxon>
        <taxon>Metazoa</taxon>
        <taxon>Spiralia</taxon>
        <taxon>Lophotrochozoa</taxon>
        <taxon>Annelida</taxon>
        <taxon>Polychaeta</taxon>
        <taxon>Sedentaria</taxon>
        <taxon>Canalipalpata</taxon>
        <taxon>Sabellida</taxon>
        <taxon>Oweniida</taxon>
        <taxon>Oweniidae</taxon>
        <taxon>Owenia</taxon>
    </lineage>
</organism>
<accession>A0A8S4N5N6</accession>
<dbReference type="PANTHER" id="PTHR36981:SF1">
    <property type="entry name" value="P2X PURINORECEPTOR 7 INTRACELLULAR DOMAIN-CONTAINING PROTEIN"/>
    <property type="match status" value="1"/>
</dbReference>
<dbReference type="PANTHER" id="PTHR36981">
    <property type="entry name" value="ZGC:195170"/>
    <property type="match status" value="1"/>
</dbReference>
<dbReference type="Pfam" id="PF20478">
    <property type="entry name" value="P2RX7_C"/>
    <property type="match status" value="1"/>
</dbReference>
<dbReference type="Proteomes" id="UP000749559">
    <property type="component" value="Unassembled WGS sequence"/>
</dbReference>
<protein>
    <recommendedName>
        <fullName evidence="1">P2X purinoreceptor 7 intracellular domain-containing protein</fullName>
    </recommendedName>
</protein>
<comment type="caution">
    <text evidence="2">The sequence shown here is derived from an EMBL/GenBank/DDBJ whole genome shotgun (WGS) entry which is preliminary data.</text>
</comment>
<reference evidence="2" key="1">
    <citation type="submission" date="2022-03" db="EMBL/GenBank/DDBJ databases">
        <authorList>
            <person name="Martin C."/>
        </authorList>
    </citation>
    <scope>NUCLEOTIDE SEQUENCE</scope>
</reference>
<evidence type="ECO:0000313" key="2">
    <source>
        <dbReference type="EMBL" id="CAH1775951.1"/>
    </source>
</evidence>
<gene>
    <name evidence="2" type="ORF">OFUS_LOCUS3185</name>
</gene>
<sequence length="246" mass="28803">RSLSYWLIRLLIKRHKSRLRMRETLLGILKKILENTQKMNNFEDFDDILGDIDDTFGIQGYQFEPEYTEEELREMEVEEARLRDAEAENEIPEVLDFCICKKTDLEMGCDRANLLDSKEAVCCRGEQWIDLLSSKCGQEEECITNHDDFAVVILHPAVLLLAFCRFLDFKKRKCARPNSLTNSQSRLMAYRQFVTWAYCGNRLGKKNRVVIPACVTERIRQKFPKAEGESYKGYADYLEEEDDVEV</sequence>